<dbReference type="Proteomes" id="UP000051562">
    <property type="component" value="Unassembled WGS sequence"/>
</dbReference>
<keyword evidence="4" id="KW-1185">Reference proteome</keyword>
<proteinExistence type="predicted"/>
<dbReference type="Proteomes" id="UP000190130">
    <property type="component" value="Unassembled WGS sequence"/>
</dbReference>
<sequence>MSSRNMKLDEIEARVQAAFETTEQRKRDALLAWQALDDQANQTRLKTERLRALRLAREAEEAAAKASAARSAAAAKRPRRVAAKAP</sequence>
<organism evidence="2 4">
    <name type="scientific">Bosea thiooxidans</name>
    <dbReference type="NCBI Taxonomy" id="53254"/>
    <lineage>
        <taxon>Bacteria</taxon>
        <taxon>Pseudomonadati</taxon>
        <taxon>Pseudomonadota</taxon>
        <taxon>Alphaproteobacteria</taxon>
        <taxon>Hyphomicrobiales</taxon>
        <taxon>Boseaceae</taxon>
        <taxon>Bosea</taxon>
    </lineage>
</organism>
<name>A0A0Q3I8K2_9HYPH</name>
<feature type="compositionally biased region" description="Basic residues" evidence="1">
    <location>
        <begin position="76"/>
        <end position="86"/>
    </location>
</feature>
<accession>A0A0Q3I8K2</accession>
<feature type="compositionally biased region" description="Low complexity" evidence="1">
    <location>
        <begin position="64"/>
        <end position="75"/>
    </location>
</feature>
<dbReference type="EMBL" id="FUYX01000001">
    <property type="protein sequence ID" value="SKB38397.1"/>
    <property type="molecule type" value="Genomic_DNA"/>
</dbReference>
<evidence type="ECO:0000313" key="3">
    <source>
        <dbReference type="EMBL" id="SKB38397.1"/>
    </source>
</evidence>
<evidence type="ECO:0000313" key="2">
    <source>
        <dbReference type="EMBL" id="KQK31344.1"/>
    </source>
</evidence>
<dbReference type="EMBL" id="LMAR01000024">
    <property type="protein sequence ID" value="KQK31344.1"/>
    <property type="molecule type" value="Genomic_DNA"/>
</dbReference>
<reference evidence="2 4" key="1">
    <citation type="submission" date="2015-10" db="EMBL/GenBank/DDBJ databases">
        <title>Draft genome of Bosea thiooxidans.</title>
        <authorList>
            <person name="Wang X."/>
        </authorList>
    </citation>
    <scope>NUCLEOTIDE SEQUENCE [LARGE SCALE GENOMIC DNA]</scope>
    <source>
        <strain evidence="2 4">CGMCC 9174</strain>
    </source>
</reference>
<evidence type="ECO:0000256" key="1">
    <source>
        <dbReference type="SAM" id="MobiDB-lite"/>
    </source>
</evidence>
<gene>
    <name evidence="2" type="ORF">ARD30_09745</name>
    <name evidence="3" type="ORF">SAMN05660750_00473</name>
</gene>
<evidence type="ECO:0000313" key="4">
    <source>
        <dbReference type="Proteomes" id="UP000051562"/>
    </source>
</evidence>
<feature type="region of interest" description="Disordered" evidence="1">
    <location>
        <begin position="64"/>
        <end position="86"/>
    </location>
</feature>
<reference evidence="3 5" key="2">
    <citation type="submission" date="2017-02" db="EMBL/GenBank/DDBJ databases">
        <authorList>
            <person name="Peterson S.W."/>
        </authorList>
    </citation>
    <scope>NUCLEOTIDE SEQUENCE [LARGE SCALE GENOMIC DNA]</scope>
    <source>
        <strain evidence="3 5">DSM 9653</strain>
    </source>
</reference>
<dbReference type="RefSeq" id="WP_055727397.1">
    <property type="nucleotide sequence ID" value="NZ_FUYX01000001.1"/>
</dbReference>
<dbReference type="AlphaFoldDB" id="A0A0Q3I8K2"/>
<evidence type="ECO:0000313" key="5">
    <source>
        <dbReference type="Proteomes" id="UP000190130"/>
    </source>
</evidence>
<protein>
    <submittedName>
        <fullName evidence="2">Uncharacterized protein</fullName>
    </submittedName>
</protein>